<comment type="subcellular location">
    <subcellularLocation>
        <location evidence="1">Membrane</location>
        <topology evidence="1">Multi-pass membrane protein</topology>
    </subcellularLocation>
</comment>
<feature type="region of interest" description="Disordered" evidence="5">
    <location>
        <begin position="1"/>
        <end position="20"/>
    </location>
</feature>
<sequence length="484" mass="51227">MDPPSTSSSSSNYLRPSPLRARSSSIALKPLALAQLSSARPRSNSGAANHPSPSTSRAQEDDHGMGIGYTLVPLVPPSPPSERDEEDSLTGLLKEAYDLPPVALAIERPSSVYEAALGAVTGTRAALGRMLTHKRKRSIAPVKLTPHLVQIIPLDVLTPPPSPPPFVLDASSLPLPASSPTSAAFAITSRPLTRARITSVVLLLGSLFFLSTALLLGSLYSLPVRLSAFPTTLNDLSALGAQLRTYADSSPPGQLWSGRAHTLAVLAYALLWSNAWSIPGSIVLNVLTGVLLSPLLSTVYLTTLTAVGSVLATALTLPAVPLLPSFSLSSSQPTLLALPRLAPNHLVLLRLSGVAPWSLLNIYAALHQTPFSTILWTCLVGCAPWCAVTAQIGSLLVDIGTSGLAANSVSEVLRRPGVLLKLVSLSLLGGAPVLMKGWVKRWLNPAGASDQSEADNTGRRSWMMWAQESWQAMWGYKQVVSEER</sequence>
<name>A0A165JSM2_9BASI</name>
<dbReference type="GO" id="GO:0016020">
    <property type="term" value="C:membrane"/>
    <property type="evidence" value="ECO:0007669"/>
    <property type="project" value="UniProtKB-SubCell"/>
</dbReference>
<feature type="transmembrane region" description="Helical" evidence="6">
    <location>
        <begin position="299"/>
        <end position="326"/>
    </location>
</feature>
<feature type="transmembrane region" description="Helical" evidence="6">
    <location>
        <begin position="417"/>
        <end position="435"/>
    </location>
</feature>
<dbReference type="STRING" id="1353952.A0A165JSM2"/>
<dbReference type="Proteomes" id="UP000076842">
    <property type="component" value="Unassembled WGS sequence"/>
</dbReference>
<dbReference type="PANTHER" id="PTHR43220">
    <property type="match status" value="1"/>
</dbReference>
<evidence type="ECO:0000256" key="5">
    <source>
        <dbReference type="SAM" id="MobiDB-lite"/>
    </source>
</evidence>
<dbReference type="AlphaFoldDB" id="A0A165JSM2"/>
<keyword evidence="3 6" id="KW-1133">Transmembrane helix</keyword>
<keyword evidence="2 6" id="KW-0812">Transmembrane</keyword>
<keyword evidence="8" id="KW-1185">Reference proteome</keyword>
<dbReference type="InterPro" id="IPR045014">
    <property type="entry name" value="TM41A/B"/>
</dbReference>
<feature type="transmembrane region" description="Helical" evidence="6">
    <location>
        <begin position="265"/>
        <end position="287"/>
    </location>
</feature>
<dbReference type="EMBL" id="KV423918">
    <property type="protein sequence ID" value="KZT62217.1"/>
    <property type="molecule type" value="Genomic_DNA"/>
</dbReference>
<evidence type="ECO:0000256" key="4">
    <source>
        <dbReference type="ARBA" id="ARBA00023136"/>
    </source>
</evidence>
<organism evidence="7 8">
    <name type="scientific">Calocera cornea HHB12733</name>
    <dbReference type="NCBI Taxonomy" id="1353952"/>
    <lineage>
        <taxon>Eukaryota</taxon>
        <taxon>Fungi</taxon>
        <taxon>Dikarya</taxon>
        <taxon>Basidiomycota</taxon>
        <taxon>Agaricomycotina</taxon>
        <taxon>Dacrymycetes</taxon>
        <taxon>Dacrymycetales</taxon>
        <taxon>Dacrymycetaceae</taxon>
        <taxon>Calocera</taxon>
    </lineage>
</organism>
<protein>
    <submittedName>
        <fullName evidence="7">Uncharacterized protein</fullName>
    </submittedName>
</protein>
<evidence type="ECO:0000313" key="8">
    <source>
        <dbReference type="Proteomes" id="UP000076842"/>
    </source>
</evidence>
<reference evidence="7 8" key="1">
    <citation type="journal article" date="2016" name="Mol. Biol. Evol.">
        <title>Comparative Genomics of Early-Diverging Mushroom-Forming Fungi Provides Insights into the Origins of Lignocellulose Decay Capabilities.</title>
        <authorList>
            <person name="Nagy L.G."/>
            <person name="Riley R."/>
            <person name="Tritt A."/>
            <person name="Adam C."/>
            <person name="Daum C."/>
            <person name="Floudas D."/>
            <person name="Sun H."/>
            <person name="Yadav J.S."/>
            <person name="Pangilinan J."/>
            <person name="Larsson K.H."/>
            <person name="Matsuura K."/>
            <person name="Barry K."/>
            <person name="Labutti K."/>
            <person name="Kuo R."/>
            <person name="Ohm R.A."/>
            <person name="Bhattacharya S.S."/>
            <person name="Shirouzu T."/>
            <person name="Yoshinaga Y."/>
            <person name="Martin F.M."/>
            <person name="Grigoriev I.V."/>
            <person name="Hibbett D.S."/>
        </authorList>
    </citation>
    <scope>NUCLEOTIDE SEQUENCE [LARGE SCALE GENOMIC DNA]</scope>
    <source>
        <strain evidence="7 8">HHB12733</strain>
    </source>
</reference>
<accession>A0A165JSM2</accession>
<keyword evidence="4 6" id="KW-0472">Membrane</keyword>
<dbReference type="InParanoid" id="A0A165JSM2"/>
<dbReference type="PANTHER" id="PTHR43220:SF21">
    <property type="entry name" value="TRANSMEMBRANE PROTEIN 41A"/>
    <property type="match status" value="1"/>
</dbReference>
<feature type="transmembrane region" description="Helical" evidence="6">
    <location>
        <begin position="373"/>
        <end position="397"/>
    </location>
</feature>
<evidence type="ECO:0000256" key="1">
    <source>
        <dbReference type="ARBA" id="ARBA00004141"/>
    </source>
</evidence>
<feature type="transmembrane region" description="Helical" evidence="6">
    <location>
        <begin position="200"/>
        <end position="220"/>
    </location>
</feature>
<feature type="compositionally biased region" description="Polar residues" evidence="5">
    <location>
        <begin position="35"/>
        <end position="57"/>
    </location>
</feature>
<feature type="transmembrane region" description="Helical" evidence="6">
    <location>
        <begin position="346"/>
        <end position="366"/>
    </location>
</feature>
<evidence type="ECO:0000313" key="7">
    <source>
        <dbReference type="EMBL" id="KZT62217.1"/>
    </source>
</evidence>
<proteinExistence type="predicted"/>
<dbReference type="OrthoDB" id="3364966at2759"/>
<feature type="region of interest" description="Disordered" evidence="5">
    <location>
        <begin position="32"/>
        <end position="89"/>
    </location>
</feature>
<gene>
    <name evidence="7" type="ORF">CALCODRAFT_479401</name>
</gene>
<evidence type="ECO:0000256" key="2">
    <source>
        <dbReference type="ARBA" id="ARBA00022692"/>
    </source>
</evidence>
<evidence type="ECO:0000256" key="6">
    <source>
        <dbReference type="SAM" id="Phobius"/>
    </source>
</evidence>
<evidence type="ECO:0000256" key="3">
    <source>
        <dbReference type="ARBA" id="ARBA00022989"/>
    </source>
</evidence>